<dbReference type="Pfam" id="PF04566">
    <property type="entry name" value="RNA_pol_Rpb2_4"/>
    <property type="match status" value="1"/>
</dbReference>
<evidence type="ECO:0000259" key="16">
    <source>
        <dbReference type="Pfam" id="PF04563"/>
    </source>
</evidence>
<keyword evidence="6" id="KW-0863">Zinc-finger</keyword>
<dbReference type="PANTHER" id="PTHR20856">
    <property type="entry name" value="DNA-DIRECTED RNA POLYMERASE I SUBUNIT 2"/>
    <property type="match status" value="1"/>
</dbReference>
<keyword evidence="8 11" id="KW-0804">Transcription</keyword>
<dbReference type="GO" id="GO:0008270">
    <property type="term" value="F:zinc ion binding"/>
    <property type="evidence" value="ECO:0007669"/>
    <property type="project" value="UniProtKB-KW"/>
</dbReference>
<dbReference type="Gene3D" id="2.40.270.10">
    <property type="entry name" value="DNA-directed RNA polymerase, subunit 2, domain 6"/>
    <property type="match status" value="1"/>
</dbReference>
<gene>
    <name evidence="19" type="ORF">TetV_196</name>
</gene>
<dbReference type="GO" id="GO:0000428">
    <property type="term" value="C:DNA-directed RNA polymerase complex"/>
    <property type="evidence" value="ECO:0007669"/>
    <property type="project" value="UniProtKB-KW"/>
</dbReference>
<proteinExistence type="inferred from homology"/>
<dbReference type="InterPro" id="IPR007644">
    <property type="entry name" value="RNA_pol_bsu_protrusion"/>
</dbReference>
<evidence type="ECO:0000259" key="17">
    <source>
        <dbReference type="Pfam" id="PF04565"/>
    </source>
</evidence>
<feature type="domain" description="RNA polymerase Rpb2" evidence="18">
    <location>
        <begin position="554"/>
        <end position="613"/>
    </location>
</feature>
<evidence type="ECO:0000256" key="7">
    <source>
        <dbReference type="ARBA" id="ARBA00022833"/>
    </source>
</evidence>
<evidence type="ECO:0000256" key="10">
    <source>
        <dbReference type="RuleBase" id="RU000434"/>
    </source>
</evidence>
<feature type="compositionally biased region" description="Gly residues" evidence="12">
    <location>
        <begin position="1027"/>
        <end position="1036"/>
    </location>
</feature>
<evidence type="ECO:0000256" key="1">
    <source>
        <dbReference type="ARBA" id="ARBA00006835"/>
    </source>
</evidence>
<dbReference type="Gene3D" id="3.90.1800.10">
    <property type="entry name" value="RNA polymerase alpha subunit dimerisation domain"/>
    <property type="match status" value="1"/>
</dbReference>
<organism evidence="19">
    <name type="scientific">Tetraselmis virus 1</name>
    <dbReference type="NCBI Taxonomy" id="2060617"/>
    <lineage>
        <taxon>Viruses</taxon>
        <taxon>Varidnaviria</taxon>
        <taxon>Bamfordvirae</taxon>
        <taxon>Nucleocytoviricota</taxon>
        <taxon>Megaviricetes</taxon>
        <taxon>Imitervirales</taxon>
        <taxon>Allomimiviridae</taxon>
        <taxon>Oceanusvirus</taxon>
        <taxon>Oceanusvirus kaneohense</taxon>
    </lineage>
</organism>
<dbReference type="EMBL" id="KY322437">
    <property type="protein sequence ID" value="AUF82288.1"/>
    <property type="molecule type" value="Genomic_DNA"/>
</dbReference>
<dbReference type="Pfam" id="PF00562">
    <property type="entry name" value="RNA_pol_Rpb2_6"/>
    <property type="match status" value="1"/>
</dbReference>
<evidence type="ECO:0000256" key="9">
    <source>
        <dbReference type="ARBA" id="ARBA00048552"/>
    </source>
</evidence>
<dbReference type="GO" id="GO:0032549">
    <property type="term" value="F:ribonucleoside binding"/>
    <property type="evidence" value="ECO:0007669"/>
    <property type="project" value="InterPro"/>
</dbReference>
<dbReference type="InterPro" id="IPR007642">
    <property type="entry name" value="RNA_pol_Rpb2_2"/>
</dbReference>
<dbReference type="Gene3D" id="3.90.1100.10">
    <property type="match status" value="2"/>
</dbReference>
<dbReference type="SUPFAM" id="SSF64484">
    <property type="entry name" value="beta and beta-prime subunits of DNA dependent RNA-polymerase"/>
    <property type="match status" value="1"/>
</dbReference>
<comment type="catalytic activity">
    <reaction evidence="9 11">
        <text>RNA(n) + a ribonucleoside 5'-triphosphate = RNA(n+1) + diphosphate</text>
        <dbReference type="Rhea" id="RHEA:21248"/>
        <dbReference type="Rhea" id="RHEA-COMP:14527"/>
        <dbReference type="Rhea" id="RHEA-COMP:17342"/>
        <dbReference type="ChEBI" id="CHEBI:33019"/>
        <dbReference type="ChEBI" id="CHEBI:61557"/>
        <dbReference type="ChEBI" id="CHEBI:140395"/>
        <dbReference type="EC" id="2.7.7.6"/>
    </reaction>
</comment>
<dbReference type="InterPro" id="IPR007121">
    <property type="entry name" value="RNA_pol_bsu_CS"/>
</dbReference>
<evidence type="ECO:0000313" key="19">
    <source>
        <dbReference type="EMBL" id="AUF82288.1"/>
    </source>
</evidence>
<accession>A0A2P0VMZ3</accession>
<dbReference type="Proteomes" id="UP000244773">
    <property type="component" value="Segment"/>
</dbReference>
<dbReference type="InterPro" id="IPR007646">
    <property type="entry name" value="RNA_pol_Rpb2_4"/>
</dbReference>
<keyword evidence="2 11" id="KW-0240">DNA-directed RNA polymerase</keyword>
<reference evidence="19" key="1">
    <citation type="journal article" date="2018" name="Virology">
        <title>A giant virus infecting green algae encodes key fermentation genes.</title>
        <authorList>
            <person name="Schvarcz C.R."/>
            <person name="Steward G.F."/>
        </authorList>
    </citation>
    <scope>NUCLEOTIDE SEQUENCE [LARGE SCALE GENOMIC DNA]</scope>
</reference>
<dbReference type="Pfam" id="PF04565">
    <property type="entry name" value="RNA_pol_Rpb2_3"/>
    <property type="match status" value="1"/>
</dbReference>
<dbReference type="InterPro" id="IPR037034">
    <property type="entry name" value="RNA_pol_Rpb2_2_sf"/>
</dbReference>
<evidence type="ECO:0000259" key="13">
    <source>
        <dbReference type="Pfam" id="PF00562"/>
    </source>
</evidence>
<evidence type="ECO:0000313" key="20">
    <source>
        <dbReference type="Proteomes" id="UP000244773"/>
    </source>
</evidence>
<evidence type="ECO:0000259" key="18">
    <source>
        <dbReference type="Pfam" id="PF04566"/>
    </source>
</evidence>
<dbReference type="GO" id="GO:0003899">
    <property type="term" value="F:DNA-directed RNA polymerase activity"/>
    <property type="evidence" value="ECO:0007669"/>
    <property type="project" value="UniProtKB-EC"/>
</dbReference>
<dbReference type="EC" id="2.7.7.6" evidence="11"/>
<protein>
    <recommendedName>
        <fullName evidence="11">DNA-directed RNA polymerase subunit beta</fullName>
        <ecNumber evidence="11">2.7.7.6</ecNumber>
    </recommendedName>
</protein>
<evidence type="ECO:0000256" key="8">
    <source>
        <dbReference type="ARBA" id="ARBA00023163"/>
    </source>
</evidence>
<dbReference type="InterPro" id="IPR007120">
    <property type="entry name" value="DNA-dir_RNAP_su2_dom"/>
</dbReference>
<dbReference type="Pfam" id="PF04561">
    <property type="entry name" value="RNA_pol_Rpb2_2"/>
    <property type="match status" value="1"/>
</dbReference>
<feature type="domain" description="RNA polymerase Rpb2" evidence="14">
    <location>
        <begin position="1035"/>
        <end position="1122"/>
    </location>
</feature>
<evidence type="ECO:0000256" key="6">
    <source>
        <dbReference type="ARBA" id="ARBA00022771"/>
    </source>
</evidence>
<dbReference type="Gene3D" id="3.90.1110.10">
    <property type="entry name" value="RNA polymerase Rpb2, domain 2"/>
    <property type="match status" value="1"/>
</dbReference>
<keyword evidence="3 11" id="KW-0808">Transferase</keyword>
<sequence>MTPLDYVELYLKSSKYRLSQHQLDNFDDFLNRKIPEIISSGNESFVNIKKDETPSASFSINVSDIQYRKPTYTTEKGITQLLPNVCRALGMSYSLTVTAKITVSVDDGESVQDLVFDDVIIGKVPLMLHSSMCYLKGMSEEELMEAGEDPNDPGGYFIVWGAEKVIITQEKTAPNYPITSVRTDSAGREEWLLTVRSAPLNNLVTGVTTQIAVKKDERNMFKVVVRLPGKFTTDVDIAVIFRALGIESDKDIIEKVAGDLSSHRNKKIAEAMRGSIMTSHDIKVYSQEDAIKHLGPLTPYGSDQVSTRTDLEGLRGQTQAMYVLRRQFLAGLGDSFTSKADYLGDLVADLLLVAMGLAQKTDREAMHVKRMFPSGMLLTEVFEESYNDFRRSATNALDRAWYRGPWRTSGDIMQVVNRSNVSTIFNQSPVTSVMQSSMRGNWGKHDKSEEGGIVQDLGRLSWLQFLSYIRRTSNPINRDLKITGPHYLHSSQWGSLCPVESPDGKNVGLTNHISLMCQVTADQNPSGILTHLESFGGKPYSLISQSIKRDNTVVLVNGIPVFVHSEPDKLIKKLKKARRDGDIPISTTMRWMIPERKIVIYTDGGRCIRPLLIKDNKDPDNVMNSDWDSLTKGKGPIEYVDVEETENALIAWSRDEAEEHHTHVEIHMAAGLSSYVGTIPLIQHNPGPRNVLGAQQGKQAAGLYTSAWRSRIDKSAMILNYPQRALVKSRLEEALFLDQHPGGVNTIVAIMCFSGYNQEDGIIINKTSLDRGLFSLTYLKNLLEEEDSSGDGISVRFGNPTAEDSLDSTGIPKENQPVYPGDLLVGKMRKAVGSDEYLPVSTKPADENWVGYVTDKVFVYDKPESKDSSKVLKVRYRKTRVPKLGDKVASRHGQKGVIGITLPADKMPYTKDGIVPDIIVNPHAFPSRMTLGQFYDCLGSKAASLSGDKVVSTAFDGMDKDGLQEILLKNGYEKDCNEIMYSGQTGEILHANVFIGPTYYQRLKQMSEDKINHRGAKGGRDSVTGQPIGGRARGGGLRIGEMENNSILAHGIMGFAKESMGARSDNARLWTDGKGVPAVYNEDLDMFEQSSAGREDRRFVAHEIPRGFTMFRHELNAMGVDMIYEDEEKNPDYSMFKITE</sequence>
<keyword evidence="7" id="KW-0862">Zinc</keyword>
<name>A0A2P0VMZ3_9VIRU</name>
<dbReference type="InterPro" id="IPR014724">
    <property type="entry name" value="RNA_pol_RPB2_OB-fold"/>
</dbReference>
<feature type="domain" description="RNA polymerase beta subunit protrusion" evidence="16">
    <location>
        <begin position="18"/>
        <end position="400"/>
    </location>
</feature>
<evidence type="ECO:0000256" key="3">
    <source>
        <dbReference type="ARBA" id="ARBA00022679"/>
    </source>
</evidence>
<evidence type="ECO:0000256" key="5">
    <source>
        <dbReference type="ARBA" id="ARBA00022723"/>
    </source>
</evidence>
<dbReference type="InterPro" id="IPR015712">
    <property type="entry name" value="DNA-dir_RNA_pol_su2"/>
</dbReference>
<dbReference type="Pfam" id="PF04563">
    <property type="entry name" value="RNA_pol_Rpb2_1"/>
    <property type="match status" value="1"/>
</dbReference>
<comment type="function">
    <text evidence="11">DNA-dependent RNA polymerase catalyzes the transcription of DNA into RNA using the four ribonucleoside triphosphates as substrates.</text>
</comment>
<dbReference type="InterPro" id="IPR037033">
    <property type="entry name" value="DNA-dir_RNAP_su2_hyb_sf"/>
</dbReference>
<evidence type="ECO:0000256" key="4">
    <source>
        <dbReference type="ARBA" id="ARBA00022695"/>
    </source>
</evidence>
<dbReference type="GO" id="GO:0003677">
    <property type="term" value="F:DNA binding"/>
    <property type="evidence" value="ECO:0007669"/>
    <property type="project" value="InterPro"/>
</dbReference>
<evidence type="ECO:0000256" key="11">
    <source>
        <dbReference type="RuleBase" id="RU363031"/>
    </source>
</evidence>
<keyword evidence="5" id="KW-0479">Metal-binding</keyword>
<dbReference type="Pfam" id="PF04560">
    <property type="entry name" value="RNA_pol_Rpb2_7"/>
    <property type="match status" value="1"/>
</dbReference>
<dbReference type="PROSITE" id="PS01166">
    <property type="entry name" value="RNA_POL_BETA"/>
    <property type="match status" value="1"/>
</dbReference>
<comment type="similarity">
    <text evidence="1 10">Belongs to the RNA polymerase beta chain family.</text>
</comment>
<keyword evidence="20" id="KW-1185">Reference proteome</keyword>
<keyword evidence="4 11" id="KW-0548">Nucleotidyltransferase</keyword>
<feature type="domain" description="DNA-directed RNA polymerase subunit 2 hybrid-binding" evidence="13">
    <location>
        <begin position="678"/>
        <end position="1033"/>
    </location>
</feature>
<dbReference type="GO" id="GO:0006351">
    <property type="term" value="P:DNA-templated transcription"/>
    <property type="evidence" value="ECO:0007669"/>
    <property type="project" value="InterPro"/>
</dbReference>
<dbReference type="Gene3D" id="2.40.50.150">
    <property type="match status" value="1"/>
</dbReference>
<dbReference type="CDD" id="cd00653">
    <property type="entry name" value="RNA_pol_B_RPB2"/>
    <property type="match status" value="1"/>
</dbReference>
<evidence type="ECO:0000259" key="15">
    <source>
        <dbReference type="Pfam" id="PF04561"/>
    </source>
</evidence>
<evidence type="ECO:0000259" key="14">
    <source>
        <dbReference type="Pfam" id="PF04560"/>
    </source>
</evidence>
<dbReference type="InterPro" id="IPR007645">
    <property type="entry name" value="RNA_pol_Rpb2_3"/>
</dbReference>
<feature type="domain" description="RNA polymerase Rpb2" evidence="17">
    <location>
        <begin position="458"/>
        <end position="519"/>
    </location>
</feature>
<feature type="region of interest" description="Disordered" evidence="12">
    <location>
        <begin position="1013"/>
        <end position="1036"/>
    </location>
</feature>
<evidence type="ECO:0000256" key="2">
    <source>
        <dbReference type="ARBA" id="ARBA00022478"/>
    </source>
</evidence>
<dbReference type="InterPro" id="IPR007641">
    <property type="entry name" value="RNA_pol_Rpb2_7"/>
</dbReference>
<feature type="domain" description="RNA polymerase Rpb2" evidence="15">
    <location>
        <begin position="230"/>
        <end position="370"/>
    </location>
</feature>
<evidence type="ECO:0000256" key="12">
    <source>
        <dbReference type="SAM" id="MobiDB-lite"/>
    </source>
</evidence>